<sequence length="232" mass="25957">MLAIKLLKGVFLLLGAVFLVLACFLYQQSRAFYDQAVSAEGTVIELVERRSEDSITYRPVVEFVTGDGTQVEFTSRVGSNPPGYAIGERVEVLFDPDNPNNARLDGFFESMGAWLIFGAIGALFFLSGVGSLLYSRFTASRNARLLEQGLRLETTYQGVELNTRISVNGRHPYRITSQWLNPESLEVHVFKSANLWFDPSPYIDTDTVAVFIEPGNPKKYHMDVSFLPKLAK</sequence>
<evidence type="ECO:0000313" key="2">
    <source>
        <dbReference type="Proteomes" id="UP001319846"/>
    </source>
</evidence>
<evidence type="ECO:0000313" key="1">
    <source>
        <dbReference type="EMBL" id="MBZ5486802.1"/>
    </source>
</evidence>
<dbReference type="EMBL" id="JABYQT010000002">
    <property type="protein sequence ID" value="MBZ5486802.1"/>
    <property type="molecule type" value="Genomic_DNA"/>
</dbReference>
<comment type="caution">
    <text evidence="1">The sequence shown here is derived from an EMBL/GenBank/DDBJ whole genome shotgun (WGS) entry which is preliminary data.</text>
</comment>
<name>A0ACC5VRM9_9GAMM</name>
<dbReference type="Proteomes" id="UP001319846">
    <property type="component" value="Unassembled WGS sequence"/>
</dbReference>
<reference evidence="1" key="1">
    <citation type="submission" date="2020-06" db="EMBL/GenBank/DDBJ databases">
        <title>Whole Genome Sequence of Halomonas aquamarina MB598.</title>
        <authorList>
            <person name="Pervaiz M."/>
            <person name="Fariq A."/>
            <person name="Yasmin A."/>
            <person name="Welch M."/>
        </authorList>
    </citation>
    <scope>NUCLEOTIDE SEQUENCE</scope>
    <source>
        <strain evidence="1">MB598</strain>
    </source>
</reference>
<protein>
    <submittedName>
        <fullName evidence="1">DUF3592 domain-containing protein</fullName>
    </submittedName>
</protein>
<organism evidence="1 2">
    <name type="scientific">Vreelandella aquamarina</name>
    <dbReference type="NCBI Taxonomy" id="77097"/>
    <lineage>
        <taxon>Bacteria</taxon>
        <taxon>Pseudomonadati</taxon>
        <taxon>Pseudomonadota</taxon>
        <taxon>Gammaproteobacteria</taxon>
        <taxon>Oceanospirillales</taxon>
        <taxon>Halomonadaceae</taxon>
        <taxon>Vreelandella</taxon>
    </lineage>
</organism>
<keyword evidence="2" id="KW-1185">Reference proteome</keyword>
<gene>
    <name evidence="1" type="ORF">HW452_04595</name>
</gene>
<accession>A0ACC5VRM9</accession>
<proteinExistence type="predicted"/>